<dbReference type="AlphaFoldDB" id="A0AAN0XZD6"/>
<comment type="similarity">
    <text evidence="1">Belongs to the N(4)/N(6)-methyltransferase family.</text>
</comment>
<dbReference type="GO" id="GO:0009007">
    <property type="term" value="F:site-specific DNA-methyltransferase (adenine-specific) activity"/>
    <property type="evidence" value="ECO:0007669"/>
    <property type="project" value="UniProtKB-EC"/>
</dbReference>
<name>A0AAN0XZD6_9VIBR</name>
<dbReference type="GO" id="GO:0009307">
    <property type="term" value="P:DNA restriction-modification system"/>
    <property type="evidence" value="ECO:0007669"/>
    <property type="project" value="InterPro"/>
</dbReference>
<dbReference type="Gene3D" id="1.10.1020.10">
    <property type="entry name" value="Adenine-specific Methyltransferase, Domain 2"/>
    <property type="match status" value="1"/>
</dbReference>
<reference evidence="7 8" key="1">
    <citation type="submission" date="2016-06" db="EMBL/GenBank/DDBJ databases">
        <title>Adaptive Radiation by Waves of Gene Transfer Leads to Fine-Scale Resource Partitioning in Marine Microbes.</title>
        <authorList>
            <person name="Hehemann J.-H."/>
            <person name="Arevalo P."/>
            <person name="Datta M.S."/>
            <person name="Yu X."/>
            <person name="Corzett C."/>
            <person name="Henschel A."/>
            <person name="Preheim S.P."/>
            <person name="Timberlake S."/>
            <person name="Alm E.J."/>
            <person name="Polz M.F."/>
        </authorList>
    </citation>
    <scope>NUCLEOTIDE SEQUENCE [LARGE SCALE GENOMIC DNA]</scope>
    <source>
        <strain evidence="7 8">FF50</strain>
        <plasmid evidence="7 8">unnamed1</plasmid>
    </source>
</reference>
<protein>
    <recommendedName>
        <fullName evidence="2">site-specific DNA-methyltransferase (adenine-specific)</fullName>
        <ecNumber evidence="2">2.1.1.72</ecNumber>
    </recommendedName>
</protein>
<dbReference type="GO" id="GO:0006298">
    <property type="term" value="P:mismatch repair"/>
    <property type="evidence" value="ECO:0007669"/>
    <property type="project" value="TreeGrafter"/>
</dbReference>
<dbReference type="GO" id="GO:0043565">
    <property type="term" value="F:sequence-specific DNA binding"/>
    <property type="evidence" value="ECO:0007669"/>
    <property type="project" value="TreeGrafter"/>
</dbReference>
<dbReference type="InterPro" id="IPR012263">
    <property type="entry name" value="M_m6A_EcoRV"/>
</dbReference>
<evidence type="ECO:0000256" key="2">
    <source>
        <dbReference type="ARBA" id="ARBA00011900"/>
    </source>
</evidence>
<dbReference type="PRINTS" id="PR00505">
    <property type="entry name" value="D12N6MTFRASE"/>
</dbReference>
<dbReference type="InterPro" id="IPR023095">
    <property type="entry name" value="Ade_MeTrfase_dom_2"/>
</dbReference>
<dbReference type="InterPro" id="IPR012327">
    <property type="entry name" value="MeTrfase_D12"/>
</dbReference>
<dbReference type="PANTHER" id="PTHR30481:SF3">
    <property type="entry name" value="DNA ADENINE METHYLASE"/>
    <property type="match status" value="1"/>
</dbReference>
<dbReference type="InterPro" id="IPR029063">
    <property type="entry name" value="SAM-dependent_MTases_sf"/>
</dbReference>
<accession>A0AAN0XZD6</accession>
<evidence type="ECO:0000313" key="7">
    <source>
        <dbReference type="EMBL" id="ANO35547.1"/>
    </source>
</evidence>
<dbReference type="REBASE" id="154323">
    <property type="entry name" value="M.Vbr50ORF20255P"/>
</dbReference>
<gene>
    <name evidence="7" type="ORF">A6E01_20255</name>
</gene>
<dbReference type="PANTHER" id="PTHR30481">
    <property type="entry name" value="DNA ADENINE METHYLASE"/>
    <property type="match status" value="1"/>
</dbReference>
<evidence type="ECO:0000256" key="6">
    <source>
        <dbReference type="ARBA" id="ARBA00047942"/>
    </source>
</evidence>
<dbReference type="GO" id="GO:1904047">
    <property type="term" value="F:S-adenosyl-L-methionine binding"/>
    <property type="evidence" value="ECO:0007669"/>
    <property type="project" value="TreeGrafter"/>
</dbReference>
<comment type="catalytic activity">
    <reaction evidence="6">
        <text>a 2'-deoxyadenosine in DNA + S-adenosyl-L-methionine = an N(6)-methyl-2'-deoxyadenosine in DNA + S-adenosyl-L-homocysteine + H(+)</text>
        <dbReference type="Rhea" id="RHEA:15197"/>
        <dbReference type="Rhea" id="RHEA-COMP:12418"/>
        <dbReference type="Rhea" id="RHEA-COMP:12419"/>
        <dbReference type="ChEBI" id="CHEBI:15378"/>
        <dbReference type="ChEBI" id="CHEBI:57856"/>
        <dbReference type="ChEBI" id="CHEBI:59789"/>
        <dbReference type="ChEBI" id="CHEBI:90615"/>
        <dbReference type="ChEBI" id="CHEBI:90616"/>
        <dbReference type="EC" id="2.1.1.72"/>
    </reaction>
</comment>
<dbReference type="EC" id="2.1.1.72" evidence="2"/>
<evidence type="ECO:0000313" key="8">
    <source>
        <dbReference type="Proteomes" id="UP000092018"/>
    </source>
</evidence>
<dbReference type="PIRSF" id="PIRSF000398">
    <property type="entry name" value="M_m6A_EcoRV"/>
    <property type="match status" value="1"/>
</dbReference>
<dbReference type="NCBIfam" id="TIGR00571">
    <property type="entry name" value="dam"/>
    <property type="match status" value="1"/>
</dbReference>
<geneLocation type="plasmid" evidence="7 8">
    <name>unnamed1</name>
</geneLocation>
<keyword evidence="3" id="KW-0489">Methyltransferase</keyword>
<proteinExistence type="inferred from homology"/>
<keyword evidence="5" id="KW-0949">S-adenosyl-L-methionine</keyword>
<dbReference type="EMBL" id="CP016179">
    <property type="protein sequence ID" value="ANO35547.1"/>
    <property type="molecule type" value="Genomic_DNA"/>
</dbReference>
<organism evidence="7 8">
    <name type="scientific">Vibrio breoganii</name>
    <dbReference type="NCBI Taxonomy" id="553239"/>
    <lineage>
        <taxon>Bacteria</taxon>
        <taxon>Pseudomonadati</taxon>
        <taxon>Pseudomonadota</taxon>
        <taxon>Gammaproteobacteria</taxon>
        <taxon>Vibrionales</taxon>
        <taxon>Vibrionaceae</taxon>
        <taxon>Vibrio</taxon>
    </lineage>
</organism>
<keyword evidence="4" id="KW-0808">Transferase</keyword>
<dbReference type="Proteomes" id="UP000092018">
    <property type="component" value="Plasmid unnamed1"/>
</dbReference>
<keyword evidence="7" id="KW-0614">Plasmid</keyword>
<evidence type="ECO:0000256" key="1">
    <source>
        <dbReference type="ARBA" id="ARBA00006594"/>
    </source>
</evidence>
<evidence type="ECO:0000256" key="3">
    <source>
        <dbReference type="ARBA" id="ARBA00022603"/>
    </source>
</evidence>
<sequence length="294" mass="33525">MKIRPFLKYVGGKRWLADAVADVYRHLQCGHLIEPFCGAGSVFMAVQPERATLNDSNVHLINLYRQIGFADFNLGRINAENSAQVFLFNRARFNELIDSGEFESLESAQLLYYLNRHCFNGLMRFNQKRGHFNVPYGKYKKPFVLSDFSAYQDLFKRCDFISGDFHHVFESVSSDSLLFVDPPYYKTFTTYSGVPFTFEDQLRLLSILESVSVPVIATNSFEKDLVEAYQGAGFIVFKIMVSRMISSDGNRDDAAEMIAIKGISPTVFRRILKARGLSLRQARPVKEAKLTLEV</sequence>
<dbReference type="Gene3D" id="3.40.50.150">
    <property type="entry name" value="Vaccinia Virus protein VP39"/>
    <property type="match status" value="1"/>
</dbReference>
<dbReference type="KEGG" id="vbr:A6E01_20255"/>
<dbReference type="GO" id="GO:0032259">
    <property type="term" value="P:methylation"/>
    <property type="evidence" value="ECO:0007669"/>
    <property type="project" value="UniProtKB-KW"/>
</dbReference>
<evidence type="ECO:0000256" key="4">
    <source>
        <dbReference type="ARBA" id="ARBA00022679"/>
    </source>
</evidence>
<evidence type="ECO:0000256" key="5">
    <source>
        <dbReference type="ARBA" id="ARBA00022691"/>
    </source>
</evidence>
<dbReference type="Pfam" id="PF02086">
    <property type="entry name" value="MethyltransfD12"/>
    <property type="match status" value="1"/>
</dbReference>
<dbReference type="RefSeq" id="WP_065211306.1">
    <property type="nucleotide sequence ID" value="NZ_CP016179.1"/>
</dbReference>
<dbReference type="SUPFAM" id="SSF53335">
    <property type="entry name" value="S-adenosyl-L-methionine-dependent methyltransferases"/>
    <property type="match status" value="1"/>
</dbReference>